<evidence type="ECO:0000313" key="2">
    <source>
        <dbReference type="EMBL" id="MEJ2859675.1"/>
    </source>
</evidence>
<accession>A0ABU8LX34</accession>
<dbReference type="InterPro" id="IPR009351">
    <property type="entry name" value="AlkZ-like"/>
</dbReference>
<dbReference type="EMBL" id="JBBEGM010000001">
    <property type="protein sequence ID" value="MEJ2859675.1"/>
    <property type="molecule type" value="Genomic_DNA"/>
</dbReference>
<dbReference type="Pfam" id="PF06224">
    <property type="entry name" value="AlkZ-like"/>
    <property type="match status" value="1"/>
</dbReference>
<proteinExistence type="predicted"/>
<keyword evidence="3" id="KW-1185">Reference proteome</keyword>
<dbReference type="InterPro" id="IPR036390">
    <property type="entry name" value="WH_DNA-bd_sf"/>
</dbReference>
<dbReference type="Proteomes" id="UP001369736">
    <property type="component" value="Unassembled WGS sequence"/>
</dbReference>
<evidence type="ECO:0000256" key="1">
    <source>
        <dbReference type="SAM" id="MobiDB-lite"/>
    </source>
</evidence>
<dbReference type="CDD" id="cd00090">
    <property type="entry name" value="HTH_ARSR"/>
    <property type="match status" value="1"/>
</dbReference>
<comment type="caution">
    <text evidence="2">The sequence shown here is derived from an EMBL/GenBank/DDBJ whole genome shotgun (WGS) entry which is preliminary data.</text>
</comment>
<dbReference type="InterPro" id="IPR050313">
    <property type="entry name" value="Carb_Metab_HTH_regulators"/>
</dbReference>
<dbReference type="PANTHER" id="PTHR30363">
    <property type="entry name" value="HTH-TYPE TRANSCRIPTIONAL REGULATOR SRLR-RELATED"/>
    <property type="match status" value="1"/>
</dbReference>
<reference evidence="2 3" key="1">
    <citation type="submission" date="2024-03" db="EMBL/GenBank/DDBJ databases">
        <title>Actinomycetospora sp. OC33-EN07, a novel actinomycete isolated from wild orchid (Aerides multiflora).</title>
        <authorList>
            <person name="Suriyachadkun C."/>
        </authorList>
    </citation>
    <scope>NUCLEOTIDE SEQUENCE [LARGE SCALE GENOMIC DNA]</scope>
    <source>
        <strain evidence="2 3">OC33-EN07</strain>
    </source>
</reference>
<dbReference type="RefSeq" id="WP_337698736.1">
    <property type="nucleotide sequence ID" value="NZ_JBBEGM010000001.1"/>
</dbReference>
<organism evidence="2 3">
    <name type="scientific">Actinomycetospora flava</name>
    <dbReference type="NCBI Taxonomy" id="3129232"/>
    <lineage>
        <taxon>Bacteria</taxon>
        <taxon>Bacillati</taxon>
        <taxon>Actinomycetota</taxon>
        <taxon>Actinomycetes</taxon>
        <taxon>Pseudonocardiales</taxon>
        <taxon>Pseudonocardiaceae</taxon>
        <taxon>Actinomycetospora</taxon>
    </lineage>
</organism>
<dbReference type="InterPro" id="IPR036388">
    <property type="entry name" value="WH-like_DNA-bd_sf"/>
</dbReference>
<dbReference type="SUPFAM" id="SSF46785">
    <property type="entry name" value="Winged helix' DNA-binding domain"/>
    <property type="match status" value="1"/>
</dbReference>
<evidence type="ECO:0000313" key="3">
    <source>
        <dbReference type="Proteomes" id="UP001369736"/>
    </source>
</evidence>
<dbReference type="PANTHER" id="PTHR30363:SF28">
    <property type="entry name" value="TRANSCRIPTIONAL REGULATORY PROTEIN-RELATED"/>
    <property type="match status" value="1"/>
</dbReference>
<gene>
    <name evidence="2" type="ORF">WCD58_00830</name>
</gene>
<feature type="region of interest" description="Disordered" evidence="1">
    <location>
        <begin position="253"/>
        <end position="276"/>
    </location>
</feature>
<name>A0ABU8LX34_9PSEU</name>
<sequence length="276" mass="29592">MTLGECDHLARCGGPLCRAATNKQDWCCQKEGRPKKHAQEVRTMGDGHDGRTRDLIVRRLLEHGPTTANDLAGVLGLSGAAVRRHLDALIAEAAVTTRDAPRAGRGRGRPARQHLLTEQGRRRAGGDEDDVAELAVAVMRELSDVLGEDAVRAFARKRVEGMLAEHREEIGSHADHAERVHALAGALSHEGYAASSRATTAGEALCQHHCPVAGVAAEFPQLCEAETEVFAELLGTHVQRLSTIARGDAACTTHVPRQQQGQQGSTTTDVKGRQVV</sequence>
<dbReference type="Gene3D" id="1.10.10.10">
    <property type="entry name" value="Winged helix-like DNA-binding domain superfamily/Winged helix DNA-binding domain"/>
    <property type="match status" value="1"/>
</dbReference>
<protein>
    <submittedName>
        <fullName evidence="2">Metalloregulator ArsR/SmtB family transcription factor</fullName>
    </submittedName>
</protein>
<dbReference type="InterPro" id="IPR011991">
    <property type="entry name" value="ArsR-like_HTH"/>
</dbReference>
<feature type="region of interest" description="Disordered" evidence="1">
    <location>
        <begin position="99"/>
        <end position="127"/>
    </location>
</feature>